<dbReference type="eggNOG" id="COG0010">
    <property type="taxonomic scope" value="Bacteria"/>
</dbReference>
<evidence type="ECO:0000256" key="2">
    <source>
        <dbReference type="ARBA" id="ARBA00022723"/>
    </source>
</evidence>
<keyword evidence="6" id="KW-1185">Reference proteome</keyword>
<dbReference type="PANTHER" id="PTHR11358">
    <property type="entry name" value="ARGINASE/AGMATINASE"/>
    <property type="match status" value="1"/>
</dbReference>
<feature type="binding site" evidence="4">
    <location>
        <position position="139"/>
    </location>
    <ligand>
        <name>Mn(2+)</name>
        <dbReference type="ChEBI" id="CHEBI:29035"/>
        <label>1</label>
    </ligand>
</feature>
<reference evidence="5 6" key="1">
    <citation type="journal article" date="2011" name="J. Bacteriol.">
        <title>Complete genome sequence and updated annotation of Desulfovibrio alaskensis G20.</title>
        <authorList>
            <person name="Hauser L.J."/>
            <person name="Land M.L."/>
            <person name="Brown S.D."/>
            <person name="Larimer F."/>
            <person name="Keller K.L."/>
            <person name="Rapp-Giles B.J."/>
            <person name="Price M.N."/>
            <person name="Lin M."/>
            <person name="Bruce D.C."/>
            <person name="Detter J.C."/>
            <person name="Tapia R."/>
            <person name="Han C.S."/>
            <person name="Goodwin L.A."/>
            <person name="Cheng J.F."/>
            <person name="Pitluck S."/>
            <person name="Copeland A."/>
            <person name="Lucas S."/>
            <person name="Nolan M."/>
            <person name="Lapidus A.L."/>
            <person name="Palumbo A.V."/>
            <person name="Wall J.D."/>
        </authorList>
    </citation>
    <scope>NUCLEOTIDE SEQUENCE [LARGE SCALE GENOMIC DNA]</scope>
    <source>
        <strain evidence="6">ATCC BAA 1058 / DSM 17464 / G20</strain>
    </source>
</reference>
<dbReference type="InterPro" id="IPR006035">
    <property type="entry name" value="Ureohydrolase"/>
</dbReference>
<dbReference type="PANTHER" id="PTHR11358:SF26">
    <property type="entry name" value="GUANIDINO ACID HYDROLASE, MITOCHONDRIAL"/>
    <property type="match status" value="1"/>
</dbReference>
<gene>
    <name evidence="5" type="ordered locus">Dde_0574</name>
</gene>
<keyword evidence="2 4" id="KW-0479">Metal-binding</keyword>
<organism evidence="5 6">
    <name type="scientific">Oleidesulfovibrio alaskensis (strain ATCC BAA-1058 / DSM 17464 / G20)</name>
    <name type="common">Desulfovibrio alaskensis</name>
    <dbReference type="NCBI Taxonomy" id="207559"/>
    <lineage>
        <taxon>Bacteria</taxon>
        <taxon>Pseudomonadati</taxon>
        <taxon>Thermodesulfobacteriota</taxon>
        <taxon>Desulfovibrionia</taxon>
        <taxon>Desulfovibrionales</taxon>
        <taxon>Desulfovibrionaceae</taxon>
        <taxon>Oleidesulfovibrio</taxon>
    </lineage>
</organism>
<dbReference type="EMBL" id="CP000112">
    <property type="protein sequence ID" value="ABB37375.1"/>
    <property type="molecule type" value="Genomic_DNA"/>
</dbReference>
<evidence type="ECO:0000313" key="6">
    <source>
        <dbReference type="Proteomes" id="UP000002710"/>
    </source>
</evidence>
<evidence type="ECO:0000313" key="5">
    <source>
        <dbReference type="EMBL" id="ABB37375.1"/>
    </source>
</evidence>
<evidence type="ECO:0000256" key="1">
    <source>
        <dbReference type="ARBA" id="ARBA00009227"/>
    </source>
</evidence>
<feature type="binding site" evidence="4">
    <location>
        <position position="114"/>
    </location>
    <ligand>
        <name>Mn(2+)</name>
        <dbReference type="ChEBI" id="CHEBI:29035"/>
        <label>1</label>
    </ligand>
</feature>
<dbReference type="HOGENOM" id="CLU_039478_0_2_7"/>
<dbReference type="SUPFAM" id="SSF52768">
    <property type="entry name" value="Arginase/deacetylase"/>
    <property type="match status" value="1"/>
</dbReference>
<dbReference type="GO" id="GO:0033389">
    <property type="term" value="P:putrescine biosynthetic process from arginine, via agmatine"/>
    <property type="evidence" value="ECO:0007669"/>
    <property type="project" value="TreeGrafter"/>
</dbReference>
<proteinExistence type="inferred from homology"/>
<dbReference type="InterPro" id="IPR005925">
    <property type="entry name" value="Agmatinase-rel"/>
</dbReference>
<feature type="binding site" evidence="4">
    <location>
        <position position="221"/>
    </location>
    <ligand>
        <name>Mn(2+)</name>
        <dbReference type="ChEBI" id="CHEBI:29035"/>
        <label>1</label>
    </ligand>
</feature>
<comment type="similarity">
    <text evidence="1">Belongs to the arginase family. Agmatinase subfamily.</text>
</comment>
<dbReference type="InterPro" id="IPR023696">
    <property type="entry name" value="Ureohydrolase_dom_sf"/>
</dbReference>
<dbReference type="PROSITE" id="PS51409">
    <property type="entry name" value="ARGINASE_2"/>
    <property type="match status" value="1"/>
</dbReference>
<feature type="binding site" evidence="4">
    <location>
        <position position="219"/>
    </location>
    <ligand>
        <name>Mn(2+)</name>
        <dbReference type="ChEBI" id="CHEBI:29035"/>
        <label>1</label>
    </ligand>
</feature>
<keyword evidence="4" id="KW-0464">Manganese</keyword>
<dbReference type="RefSeq" id="WP_011366688.1">
    <property type="nucleotide sequence ID" value="NC_007519.1"/>
</dbReference>
<dbReference type="Gene3D" id="3.40.800.10">
    <property type="entry name" value="Ureohydrolase domain"/>
    <property type="match status" value="1"/>
</dbReference>
<protein>
    <submittedName>
        <fullName evidence="5">Agmatinase</fullName>
        <ecNumber evidence="5">3.5.3.11</ecNumber>
    </submittedName>
</protein>
<feature type="binding site" evidence="4">
    <location>
        <position position="137"/>
    </location>
    <ligand>
        <name>Mn(2+)</name>
        <dbReference type="ChEBI" id="CHEBI:29035"/>
        <label>1</label>
    </ligand>
</feature>
<accession>Q315M1</accession>
<dbReference type="STRING" id="207559.Dde_0574"/>
<name>Q315M1_OLEA2</name>
<dbReference type="NCBIfam" id="TIGR01230">
    <property type="entry name" value="agmatinase"/>
    <property type="match status" value="1"/>
</dbReference>
<dbReference type="Proteomes" id="UP000002710">
    <property type="component" value="Chromosome"/>
</dbReference>
<dbReference type="AlphaFoldDB" id="Q315M1"/>
<evidence type="ECO:0000256" key="4">
    <source>
        <dbReference type="PIRSR" id="PIRSR036979-1"/>
    </source>
</evidence>
<feature type="binding site" evidence="4">
    <location>
        <position position="141"/>
    </location>
    <ligand>
        <name>Mn(2+)</name>
        <dbReference type="ChEBI" id="CHEBI:29035"/>
        <label>1</label>
    </ligand>
</feature>
<dbReference type="EC" id="3.5.3.11" evidence="5"/>
<sequence length="299" mass="32414">MSLCEHEERFLDSELEPVAPGKARFHIIPAGYEASVSYGGGTFRGPAAILAASRQLELWDGLSDPSRLGLFTHCPVDCDAETAEVLMRIEASVQAALDAAPENPPVPVLLGGEHTVTLGALRALYKRYGSFGVVQFDAHADLRERYDGTPYSHACVMRRALEMGLPLVQVGVRACSEEEVRVRTAHGVTCWDARQLAEHGLPEHILPPDFPSRVYVTFDVDGLDPAVIRATGTPVPGGLGWWDAQHMLRQAVEGRHVLGMDVVELAPDLGDIASDFAAAQLVYNMMGMVQRHAAAKGRV</sequence>
<keyword evidence="3 5" id="KW-0378">Hydrolase</keyword>
<dbReference type="PIRSF" id="PIRSF036979">
    <property type="entry name" value="Arginase"/>
    <property type="match status" value="1"/>
</dbReference>
<evidence type="ECO:0000256" key="3">
    <source>
        <dbReference type="ARBA" id="ARBA00022801"/>
    </source>
</evidence>
<dbReference type="GO" id="GO:0008783">
    <property type="term" value="F:agmatinase activity"/>
    <property type="evidence" value="ECO:0007669"/>
    <property type="project" value="UniProtKB-EC"/>
</dbReference>
<dbReference type="GO" id="GO:0046872">
    <property type="term" value="F:metal ion binding"/>
    <property type="evidence" value="ECO:0007669"/>
    <property type="project" value="UniProtKB-KW"/>
</dbReference>
<dbReference type="CDD" id="cd11593">
    <property type="entry name" value="Agmatinase-like_2"/>
    <property type="match status" value="1"/>
</dbReference>
<dbReference type="Pfam" id="PF00491">
    <property type="entry name" value="Arginase"/>
    <property type="match status" value="1"/>
</dbReference>
<dbReference type="KEGG" id="dde:Dde_0574"/>
<comment type="cofactor">
    <cofactor evidence="4">
        <name>Mn(2+)</name>
        <dbReference type="ChEBI" id="CHEBI:29035"/>
    </cofactor>
    <text evidence="4">Binds 2 manganese ions per subunit.</text>
</comment>